<keyword evidence="3" id="KW-1185">Reference proteome</keyword>
<feature type="region of interest" description="Disordered" evidence="1">
    <location>
        <begin position="21"/>
        <end position="65"/>
    </location>
</feature>
<proteinExistence type="predicted"/>
<organism evidence="2 3">
    <name type="scientific">Rhododendron griersonianum</name>
    <dbReference type="NCBI Taxonomy" id="479676"/>
    <lineage>
        <taxon>Eukaryota</taxon>
        <taxon>Viridiplantae</taxon>
        <taxon>Streptophyta</taxon>
        <taxon>Embryophyta</taxon>
        <taxon>Tracheophyta</taxon>
        <taxon>Spermatophyta</taxon>
        <taxon>Magnoliopsida</taxon>
        <taxon>eudicotyledons</taxon>
        <taxon>Gunneridae</taxon>
        <taxon>Pentapetalae</taxon>
        <taxon>asterids</taxon>
        <taxon>Ericales</taxon>
        <taxon>Ericaceae</taxon>
        <taxon>Ericoideae</taxon>
        <taxon>Rhodoreae</taxon>
        <taxon>Rhododendron</taxon>
    </lineage>
</organism>
<comment type="caution">
    <text evidence="2">The sequence shown here is derived from an EMBL/GenBank/DDBJ whole genome shotgun (WGS) entry which is preliminary data.</text>
</comment>
<name>A0AAV6HXG7_9ERIC</name>
<reference evidence="2 3" key="1">
    <citation type="submission" date="2020-08" db="EMBL/GenBank/DDBJ databases">
        <title>Plant Genome Project.</title>
        <authorList>
            <person name="Zhang R.-G."/>
        </authorList>
    </citation>
    <scope>NUCLEOTIDE SEQUENCE [LARGE SCALE GENOMIC DNA]</scope>
    <source>
        <strain evidence="2">WSP0</strain>
        <tissue evidence="2">Leaf</tissue>
    </source>
</reference>
<accession>A0AAV6HXG7</accession>
<evidence type="ECO:0000313" key="3">
    <source>
        <dbReference type="Proteomes" id="UP000823749"/>
    </source>
</evidence>
<feature type="compositionally biased region" description="Polar residues" evidence="1">
    <location>
        <begin position="21"/>
        <end position="37"/>
    </location>
</feature>
<evidence type="ECO:0000313" key="2">
    <source>
        <dbReference type="EMBL" id="KAG5516806.1"/>
    </source>
</evidence>
<protein>
    <submittedName>
        <fullName evidence="2">Uncharacterized protein</fullName>
    </submittedName>
</protein>
<dbReference type="AlphaFoldDB" id="A0AAV6HXG7"/>
<evidence type="ECO:0000256" key="1">
    <source>
        <dbReference type="SAM" id="MobiDB-lite"/>
    </source>
</evidence>
<dbReference type="Proteomes" id="UP000823749">
    <property type="component" value="Chromosome 13"/>
</dbReference>
<feature type="compositionally biased region" description="Pro residues" evidence="1">
    <location>
        <begin position="56"/>
        <end position="65"/>
    </location>
</feature>
<gene>
    <name evidence="2" type="ORF">RHGRI_037526</name>
</gene>
<sequence length="227" mass="23745">MPFPPPIPLVQSRLLPYSTSIDLSPRTNSPLENTQLPQSPPVLGFGGEASAASSPSVPPPFSSISPSPLPPFSSNPLLSVSPLSFEFLVVRPAGGTFAGGLCSSLDLRSLWVSRSVGLHSAVEVLGLRKWCGVGFPPDSVGVRSGSPPRSGGCGLPAVASEMRWTVNGCPSVARTPRASGSLLFGVASSPAKENLFEFLLHGFAGDLAFGLLYWGRQISLCCIDHFD</sequence>
<dbReference type="EMBL" id="JACTNZ010000013">
    <property type="protein sequence ID" value="KAG5516806.1"/>
    <property type="molecule type" value="Genomic_DNA"/>
</dbReference>